<dbReference type="Pfam" id="PF00753">
    <property type="entry name" value="Lactamase_B"/>
    <property type="match status" value="1"/>
</dbReference>
<evidence type="ECO:0000313" key="2">
    <source>
        <dbReference type="EMBL" id="TCL37591.1"/>
    </source>
</evidence>
<name>A0A4R1PXU8_9FIRM</name>
<proteinExistence type="predicted"/>
<reference evidence="2 3" key="1">
    <citation type="submission" date="2019-03" db="EMBL/GenBank/DDBJ databases">
        <title>Genomic Encyclopedia of Type Strains, Phase IV (KMG-IV): sequencing the most valuable type-strain genomes for metagenomic binning, comparative biology and taxonomic classification.</title>
        <authorList>
            <person name="Goeker M."/>
        </authorList>
    </citation>
    <scope>NUCLEOTIDE SEQUENCE [LARGE SCALE GENOMIC DNA]</scope>
    <source>
        <strain evidence="2 3">DSM 15969</strain>
    </source>
</reference>
<keyword evidence="3" id="KW-1185">Reference proteome</keyword>
<dbReference type="PANTHER" id="PTHR42951">
    <property type="entry name" value="METALLO-BETA-LACTAMASE DOMAIN-CONTAINING"/>
    <property type="match status" value="1"/>
</dbReference>
<dbReference type="InterPro" id="IPR001279">
    <property type="entry name" value="Metallo-B-lactamas"/>
</dbReference>
<keyword evidence="2" id="KW-0378">Hydrolase</keyword>
<dbReference type="InterPro" id="IPR050855">
    <property type="entry name" value="NDM-1-like"/>
</dbReference>
<comment type="caution">
    <text evidence="2">The sequence shown here is derived from an EMBL/GenBank/DDBJ whole genome shotgun (WGS) entry which is preliminary data.</text>
</comment>
<dbReference type="RefSeq" id="WP_132078367.1">
    <property type="nucleotide sequence ID" value="NZ_SLUI01000005.1"/>
</dbReference>
<organism evidence="2 3">
    <name type="scientific">Anaerospora hongkongensis</name>
    <dbReference type="NCBI Taxonomy" id="244830"/>
    <lineage>
        <taxon>Bacteria</taxon>
        <taxon>Bacillati</taxon>
        <taxon>Bacillota</taxon>
        <taxon>Negativicutes</taxon>
        <taxon>Selenomonadales</taxon>
        <taxon>Sporomusaceae</taxon>
        <taxon>Anaerospora</taxon>
    </lineage>
</organism>
<dbReference type="AlphaFoldDB" id="A0A4R1PXU8"/>
<dbReference type="SUPFAM" id="SSF56281">
    <property type="entry name" value="Metallo-hydrolase/oxidoreductase"/>
    <property type="match status" value="1"/>
</dbReference>
<evidence type="ECO:0000313" key="3">
    <source>
        <dbReference type="Proteomes" id="UP000295063"/>
    </source>
</evidence>
<dbReference type="EMBL" id="SLUI01000005">
    <property type="protein sequence ID" value="TCL37591.1"/>
    <property type="molecule type" value="Genomic_DNA"/>
</dbReference>
<accession>A0A4R1PXU8</accession>
<dbReference type="Gene3D" id="3.60.15.10">
    <property type="entry name" value="Ribonuclease Z/Hydroxyacylglutathione hydrolase-like"/>
    <property type="match status" value="1"/>
</dbReference>
<evidence type="ECO:0000259" key="1">
    <source>
        <dbReference type="SMART" id="SM00849"/>
    </source>
</evidence>
<protein>
    <submittedName>
        <fullName evidence="2">Glyoxylase-like metal-dependent hydrolase (Beta-lactamase superfamily II)</fullName>
    </submittedName>
</protein>
<dbReference type="OrthoDB" id="9761531at2"/>
<feature type="domain" description="Metallo-beta-lactamase" evidence="1">
    <location>
        <begin position="25"/>
        <end position="225"/>
    </location>
</feature>
<dbReference type="InterPro" id="IPR036866">
    <property type="entry name" value="RibonucZ/Hydroxyglut_hydro"/>
</dbReference>
<dbReference type="SMART" id="SM00849">
    <property type="entry name" value="Lactamase_B"/>
    <property type="match status" value="1"/>
</dbReference>
<gene>
    <name evidence="2" type="ORF">EV210_10520</name>
</gene>
<dbReference type="PANTHER" id="PTHR42951:SF22">
    <property type="entry name" value="METALLO BETA-LACTAMASE SUPERFAMILY LIPOPROTEIN"/>
    <property type="match status" value="1"/>
</dbReference>
<dbReference type="Proteomes" id="UP000295063">
    <property type="component" value="Unassembled WGS sequence"/>
</dbReference>
<dbReference type="GO" id="GO:0016787">
    <property type="term" value="F:hydrolase activity"/>
    <property type="evidence" value="ECO:0007669"/>
    <property type="project" value="UniProtKB-KW"/>
</dbReference>
<sequence>MITSTDFCKVQKLDDDLYIITEAGLVHFYLILGQKKAVLIDAGFGFEDIRPIIRSITDLPVMLVLTHGDPDHSYGSEYFGDVWLYQPDYGQIMGFDTKHERQFAAELGVEFLKENNPDALKRFDSEAFAEKSLLRVLTPHFVKDGELFDLGGKSLEVIFTPGHSYGHIMLLDRAKKRLFSGDMICDYVIIYFFESDRNAPFSMALDSWRKIKRLEKDIEDIFSSHGQNPITMDFVDAYIECFSGEFQQNYVKDKPFSRGHLGHGYQHIYKTVNIQYSDKRLEEFLGHKVERVDLETLP</sequence>